<dbReference type="InterPro" id="IPR007278">
    <property type="entry name" value="DUF397"/>
</dbReference>
<dbReference type="RefSeq" id="WP_209241561.1">
    <property type="nucleotide sequence ID" value="NZ_JADKMA010000128.1"/>
</dbReference>
<sequence length="73" mass="7409">MASTRLDLSAVCWRKSSYSNGTGGSCVEVGASAATGIVPVRDSKTAPAGAVLTFPASQWAHFITAIHNGDVSA</sequence>
<comment type="caution">
    <text evidence="2">The sequence shown here is derived from an EMBL/GenBank/DDBJ whole genome shotgun (WGS) entry which is preliminary data.</text>
</comment>
<organism evidence="2 3">
    <name type="scientific">Streptomyces oryzae</name>
    <dbReference type="NCBI Taxonomy" id="1434886"/>
    <lineage>
        <taxon>Bacteria</taxon>
        <taxon>Bacillati</taxon>
        <taxon>Actinomycetota</taxon>
        <taxon>Actinomycetes</taxon>
        <taxon>Kitasatosporales</taxon>
        <taxon>Streptomycetaceae</taxon>
        <taxon>Streptomyces</taxon>
    </lineage>
</organism>
<protein>
    <submittedName>
        <fullName evidence="2">DUF397 domain-containing protein</fullName>
    </submittedName>
</protein>
<reference evidence="2 3" key="1">
    <citation type="submission" date="2020-11" db="EMBL/GenBank/DDBJ databases">
        <title>Streptomyces spirodelae sp. nov., isolated from duckweed.</title>
        <authorList>
            <person name="Saimee Y."/>
            <person name="Duangmal K."/>
        </authorList>
    </citation>
    <scope>NUCLEOTIDE SEQUENCE [LARGE SCALE GENOMIC DNA]</scope>
    <source>
        <strain evidence="2 3">S16-07</strain>
    </source>
</reference>
<dbReference type="Proteomes" id="UP001519064">
    <property type="component" value="Unassembled WGS sequence"/>
</dbReference>
<dbReference type="PROSITE" id="PS51257">
    <property type="entry name" value="PROKAR_LIPOPROTEIN"/>
    <property type="match status" value="1"/>
</dbReference>
<name>A0ABS3XGN6_9ACTN</name>
<evidence type="ECO:0000259" key="1">
    <source>
        <dbReference type="Pfam" id="PF04149"/>
    </source>
</evidence>
<gene>
    <name evidence="2" type="ORF">ITI46_22760</name>
</gene>
<proteinExistence type="predicted"/>
<evidence type="ECO:0000313" key="2">
    <source>
        <dbReference type="EMBL" id="MBO8194461.1"/>
    </source>
</evidence>
<accession>A0ABS3XGN6</accession>
<dbReference type="EMBL" id="JADKMA010000128">
    <property type="protein sequence ID" value="MBO8194461.1"/>
    <property type="molecule type" value="Genomic_DNA"/>
</dbReference>
<evidence type="ECO:0000313" key="3">
    <source>
        <dbReference type="Proteomes" id="UP001519064"/>
    </source>
</evidence>
<feature type="domain" description="DUF397" evidence="1">
    <location>
        <begin position="13"/>
        <end position="66"/>
    </location>
</feature>
<dbReference type="Pfam" id="PF04149">
    <property type="entry name" value="DUF397"/>
    <property type="match status" value="1"/>
</dbReference>
<keyword evidence="3" id="KW-1185">Reference proteome</keyword>